<gene>
    <name evidence="1" type="ORF">S01H1_76764</name>
</gene>
<accession>X0YCT5</accession>
<sequence>MILGGFYLRKGDKGFAELANQTNVRYGGIIYIIKPVKQFCVFPNILTLIYIGVTWKTLLVRFTEHVEDAVDSYMKDSDWSSRLIERLIQTAMEDFFKLQYPYISGISPLKHFIDSEISGKEEWEKKIIIKKIAETLYHTYFDMEVIEVHRNYETELPRESWYIKNFTHSIKGKFLKGTLCPNGLNMVTSPRTSRHKTLPLYDIIFLIALGWTGPRI</sequence>
<organism evidence="1">
    <name type="scientific">marine sediment metagenome</name>
    <dbReference type="NCBI Taxonomy" id="412755"/>
    <lineage>
        <taxon>unclassified sequences</taxon>
        <taxon>metagenomes</taxon>
        <taxon>ecological metagenomes</taxon>
    </lineage>
</organism>
<evidence type="ECO:0000313" key="1">
    <source>
        <dbReference type="EMBL" id="GAG46493.1"/>
    </source>
</evidence>
<protein>
    <submittedName>
        <fullName evidence="1">Uncharacterized protein</fullName>
    </submittedName>
</protein>
<feature type="non-terminal residue" evidence="1">
    <location>
        <position position="216"/>
    </location>
</feature>
<dbReference type="AlphaFoldDB" id="X0YCT5"/>
<reference evidence="1" key="1">
    <citation type="journal article" date="2014" name="Front. Microbiol.">
        <title>High frequency of phylogenetically diverse reductive dehalogenase-homologous genes in deep subseafloor sedimentary metagenomes.</title>
        <authorList>
            <person name="Kawai M."/>
            <person name="Futagami T."/>
            <person name="Toyoda A."/>
            <person name="Takaki Y."/>
            <person name="Nishi S."/>
            <person name="Hori S."/>
            <person name="Arai W."/>
            <person name="Tsubouchi T."/>
            <person name="Morono Y."/>
            <person name="Uchiyama I."/>
            <person name="Ito T."/>
            <person name="Fujiyama A."/>
            <person name="Inagaki F."/>
            <person name="Takami H."/>
        </authorList>
    </citation>
    <scope>NUCLEOTIDE SEQUENCE</scope>
    <source>
        <strain evidence="1">Expedition CK06-06</strain>
    </source>
</reference>
<proteinExistence type="predicted"/>
<name>X0YCT5_9ZZZZ</name>
<comment type="caution">
    <text evidence="1">The sequence shown here is derived from an EMBL/GenBank/DDBJ whole genome shotgun (WGS) entry which is preliminary data.</text>
</comment>
<dbReference type="EMBL" id="BARS01051552">
    <property type="protein sequence ID" value="GAG46493.1"/>
    <property type="molecule type" value="Genomic_DNA"/>
</dbReference>